<name>W9Y4I7_9EURO</name>
<keyword evidence="3" id="KW-1185">Reference proteome</keyword>
<dbReference type="HOGENOM" id="CLU_1214598_0_0_1"/>
<dbReference type="RefSeq" id="XP_007723748.1">
    <property type="nucleotide sequence ID" value="XM_007725558.1"/>
</dbReference>
<comment type="caution">
    <text evidence="2">The sequence shown here is derived from an EMBL/GenBank/DDBJ whole genome shotgun (WGS) entry which is preliminary data.</text>
</comment>
<dbReference type="GeneID" id="19159547"/>
<evidence type="ECO:0000313" key="3">
    <source>
        <dbReference type="Proteomes" id="UP000019484"/>
    </source>
</evidence>
<accession>W9Y4I7</accession>
<sequence length="228" mass="25897">MGTFSPGVTIILAAVALLLLICFAWAIYAHLMPYLRHPRSRPVLTLPQQNTQQPDVKNRQAELRRSLYGTPHLLFQEPRNDISDYYTLQHSHSYFSTHALDFSRPPSSSALLSGDIHSSLLQRCWQCHWDGIRVEFKTKITTLRFLHEPEISEIPEPQIRASACNRNAQVQAHGMAIAVGTRLSSVPAEFTIAFTFTSKRLYIRFDAGLSVTVAVYAWSSNVRYDVHE</sequence>
<evidence type="ECO:0000256" key="1">
    <source>
        <dbReference type="SAM" id="Phobius"/>
    </source>
</evidence>
<keyword evidence="1" id="KW-1133">Transmembrane helix</keyword>
<organism evidence="2 3">
    <name type="scientific">Capronia coronata CBS 617.96</name>
    <dbReference type="NCBI Taxonomy" id="1182541"/>
    <lineage>
        <taxon>Eukaryota</taxon>
        <taxon>Fungi</taxon>
        <taxon>Dikarya</taxon>
        <taxon>Ascomycota</taxon>
        <taxon>Pezizomycotina</taxon>
        <taxon>Eurotiomycetes</taxon>
        <taxon>Chaetothyriomycetidae</taxon>
        <taxon>Chaetothyriales</taxon>
        <taxon>Herpotrichiellaceae</taxon>
        <taxon>Capronia</taxon>
    </lineage>
</organism>
<dbReference type="OrthoDB" id="4120112at2759"/>
<gene>
    <name evidence="2" type="ORF">A1O1_04668</name>
</gene>
<dbReference type="AlphaFoldDB" id="W9Y4I7"/>
<reference evidence="2 3" key="1">
    <citation type="submission" date="2013-03" db="EMBL/GenBank/DDBJ databases">
        <title>The Genome Sequence of Capronia coronata CBS 617.96.</title>
        <authorList>
            <consortium name="The Broad Institute Genomics Platform"/>
            <person name="Cuomo C."/>
            <person name="de Hoog S."/>
            <person name="Gorbushina A."/>
            <person name="Walker B."/>
            <person name="Young S.K."/>
            <person name="Zeng Q."/>
            <person name="Gargeya S."/>
            <person name="Fitzgerald M."/>
            <person name="Haas B."/>
            <person name="Abouelleil A."/>
            <person name="Allen A.W."/>
            <person name="Alvarado L."/>
            <person name="Arachchi H.M."/>
            <person name="Berlin A.M."/>
            <person name="Chapman S.B."/>
            <person name="Gainer-Dewar J."/>
            <person name="Goldberg J."/>
            <person name="Griggs A."/>
            <person name="Gujja S."/>
            <person name="Hansen M."/>
            <person name="Howarth C."/>
            <person name="Imamovic A."/>
            <person name="Ireland A."/>
            <person name="Larimer J."/>
            <person name="McCowan C."/>
            <person name="Murphy C."/>
            <person name="Pearson M."/>
            <person name="Poon T.W."/>
            <person name="Priest M."/>
            <person name="Roberts A."/>
            <person name="Saif S."/>
            <person name="Shea T."/>
            <person name="Sisk P."/>
            <person name="Sykes S."/>
            <person name="Wortman J."/>
            <person name="Nusbaum C."/>
            <person name="Birren B."/>
        </authorList>
    </citation>
    <scope>NUCLEOTIDE SEQUENCE [LARGE SCALE GENOMIC DNA]</scope>
    <source>
        <strain evidence="2 3">CBS 617.96</strain>
    </source>
</reference>
<proteinExistence type="predicted"/>
<dbReference type="EMBL" id="AMWN01000004">
    <property type="protein sequence ID" value="EXJ87742.1"/>
    <property type="molecule type" value="Genomic_DNA"/>
</dbReference>
<keyword evidence="1" id="KW-0472">Membrane</keyword>
<evidence type="ECO:0000313" key="2">
    <source>
        <dbReference type="EMBL" id="EXJ87742.1"/>
    </source>
</evidence>
<keyword evidence="1" id="KW-0812">Transmembrane</keyword>
<dbReference type="Proteomes" id="UP000019484">
    <property type="component" value="Unassembled WGS sequence"/>
</dbReference>
<protein>
    <submittedName>
        <fullName evidence="2">Uncharacterized protein</fullName>
    </submittedName>
</protein>
<feature type="transmembrane region" description="Helical" evidence="1">
    <location>
        <begin position="6"/>
        <end position="31"/>
    </location>
</feature>